<feature type="domain" description="BTB" evidence="4">
    <location>
        <begin position="310"/>
        <end position="378"/>
    </location>
</feature>
<evidence type="ECO:0000313" key="6">
    <source>
        <dbReference type="Proteomes" id="UP000383932"/>
    </source>
</evidence>
<dbReference type="EMBL" id="SSOP01000249">
    <property type="protein sequence ID" value="KAB5589603.1"/>
    <property type="molecule type" value="Genomic_DNA"/>
</dbReference>
<evidence type="ECO:0000256" key="1">
    <source>
        <dbReference type="ARBA" id="ARBA00005883"/>
    </source>
</evidence>
<dbReference type="Pfam" id="PF02252">
    <property type="entry name" value="PA28_C"/>
    <property type="match status" value="2"/>
</dbReference>
<dbReference type="InterPro" id="IPR036252">
    <property type="entry name" value="Proteasome_activ_sf"/>
</dbReference>
<dbReference type="InterPro" id="IPR003186">
    <property type="entry name" value="PA28_C"/>
</dbReference>
<dbReference type="PROSITE" id="PS50097">
    <property type="entry name" value="BTB"/>
    <property type="match status" value="1"/>
</dbReference>
<comment type="similarity">
    <text evidence="1">Belongs to the PA28 family.</text>
</comment>
<reference evidence="5 6" key="1">
    <citation type="journal article" date="2019" name="Fungal Biol. Biotechnol.">
        <title>Draft genome sequence of fastidious pathogen Ceratobasidium theobromae, which causes vascular-streak dieback in Theobroma cacao.</title>
        <authorList>
            <person name="Ali S.S."/>
            <person name="Asman A."/>
            <person name="Shao J."/>
            <person name="Firmansyah A.P."/>
            <person name="Susilo A.W."/>
            <person name="Rosmana A."/>
            <person name="McMahon P."/>
            <person name="Junaid M."/>
            <person name="Guest D."/>
            <person name="Kheng T.Y."/>
            <person name="Meinhardt L.W."/>
            <person name="Bailey B.A."/>
        </authorList>
    </citation>
    <scope>NUCLEOTIDE SEQUENCE [LARGE SCALE GENOMIC DNA]</scope>
    <source>
        <strain evidence="5 6">CT2</strain>
    </source>
</reference>
<dbReference type="InterPro" id="IPR009077">
    <property type="entry name" value="Proteasome_activ_PA28"/>
</dbReference>
<gene>
    <name evidence="5" type="ORF">CTheo_6955</name>
</gene>
<dbReference type="GO" id="GO:0005654">
    <property type="term" value="C:nucleoplasm"/>
    <property type="evidence" value="ECO:0007669"/>
    <property type="project" value="TreeGrafter"/>
</dbReference>
<dbReference type="Gene3D" id="1.20.120.180">
    <property type="entry name" value="Proteasome activator pa28, C-terminal domain"/>
    <property type="match status" value="2"/>
</dbReference>
<evidence type="ECO:0000256" key="2">
    <source>
        <dbReference type="ARBA" id="ARBA00022942"/>
    </source>
</evidence>
<dbReference type="PANTHER" id="PTHR10660">
    <property type="entry name" value="PROTEASOME REGULATOR PA28"/>
    <property type="match status" value="1"/>
</dbReference>
<proteinExistence type="inferred from homology"/>
<dbReference type="GO" id="GO:0061133">
    <property type="term" value="F:endopeptidase activator activity"/>
    <property type="evidence" value="ECO:0007669"/>
    <property type="project" value="TreeGrafter"/>
</dbReference>
<dbReference type="SUPFAM" id="SSF47216">
    <property type="entry name" value="Proteasome activator"/>
    <property type="match status" value="1"/>
</dbReference>
<feature type="compositionally biased region" description="Low complexity" evidence="3">
    <location>
        <begin position="267"/>
        <end position="283"/>
    </location>
</feature>
<comment type="caution">
    <text evidence="5">The sequence shown here is derived from an EMBL/GenBank/DDBJ whole genome shotgun (WGS) entry which is preliminary data.</text>
</comment>
<dbReference type="Proteomes" id="UP000383932">
    <property type="component" value="Unassembled WGS sequence"/>
</dbReference>
<dbReference type="GO" id="GO:2000045">
    <property type="term" value="P:regulation of G1/S transition of mitotic cell cycle"/>
    <property type="evidence" value="ECO:0007669"/>
    <property type="project" value="TreeGrafter"/>
</dbReference>
<feature type="region of interest" description="Disordered" evidence="3">
    <location>
        <begin position="231"/>
        <end position="297"/>
    </location>
</feature>
<accession>A0A5N5QDJ1</accession>
<evidence type="ECO:0000259" key="4">
    <source>
        <dbReference type="PROSITE" id="PS50097"/>
    </source>
</evidence>
<feature type="compositionally biased region" description="Low complexity" evidence="3">
    <location>
        <begin position="53"/>
        <end position="64"/>
    </location>
</feature>
<dbReference type="PANTHER" id="PTHR10660:SF2">
    <property type="entry name" value="LD45860P"/>
    <property type="match status" value="1"/>
</dbReference>
<protein>
    <submittedName>
        <fullName evidence="5">Proteasome activator complex subunit 3</fullName>
    </submittedName>
</protein>
<organism evidence="5 6">
    <name type="scientific">Ceratobasidium theobromae</name>
    <dbReference type="NCBI Taxonomy" id="1582974"/>
    <lineage>
        <taxon>Eukaryota</taxon>
        <taxon>Fungi</taxon>
        <taxon>Dikarya</taxon>
        <taxon>Basidiomycota</taxon>
        <taxon>Agaricomycotina</taxon>
        <taxon>Agaricomycetes</taxon>
        <taxon>Cantharellales</taxon>
        <taxon>Ceratobasidiaceae</taxon>
        <taxon>Ceratobasidium</taxon>
    </lineage>
</organism>
<dbReference type="GO" id="GO:0061136">
    <property type="term" value="P:regulation of proteasomal protein catabolic process"/>
    <property type="evidence" value="ECO:0007669"/>
    <property type="project" value="TreeGrafter"/>
</dbReference>
<dbReference type="InterPro" id="IPR000210">
    <property type="entry name" value="BTB/POZ_dom"/>
</dbReference>
<name>A0A5N5QDJ1_9AGAM</name>
<dbReference type="OrthoDB" id="6591885at2759"/>
<evidence type="ECO:0000313" key="5">
    <source>
        <dbReference type="EMBL" id="KAB5589603.1"/>
    </source>
</evidence>
<evidence type="ECO:0000256" key="3">
    <source>
        <dbReference type="SAM" id="MobiDB-lite"/>
    </source>
</evidence>
<dbReference type="GO" id="GO:0005737">
    <property type="term" value="C:cytoplasm"/>
    <property type="evidence" value="ECO:0007669"/>
    <property type="project" value="TreeGrafter"/>
</dbReference>
<dbReference type="InterPro" id="IPR036997">
    <property type="entry name" value="PA28_C_sf"/>
</dbReference>
<dbReference type="AlphaFoldDB" id="A0A5N5QDJ1"/>
<keyword evidence="6" id="KW-1185">Reference proteome</keyword>
<dbReference type="Gene3D" id="3.30.710.10">
    <property type="entry name" value="Potassium Channel Kv1.1, Chain A"/>
    <property type="match status" value="1"/>
</dbReference>
<feature type="region of interest" description="Disordered" evidence="3">
    <location>
        <begin position="39"/>
        <end position="102"/>
    </location>
</feature>
<dbReference type="GO" id="GO:0008537">
    <property type="term" value="C:proteasome activator complex"/>
    <property type="evidence" value="ECO:0007669"/>
    <property type="project" value="InterPro"/>
</dbReference>
<sequence length="663" mass="74618">MPRHSSSTAVDPAVAEQLKSFNEGVTKRAEEIVFKTFPQKHSRHLNQQIEQASSSDSPFYTSDSEGTTDTTVYPPPTSEPPSKKRRHENGDSTTSLSTLEVGEGGPRFANRIVANHKLRGLHEILKKEYMELVDLCDKVKLWVNLTMPKIEDGDNFGVQIQEDRLQIALREHDEKQFYMALRNLIDLRNIYAVLTDVIHKNFQKVSVLASCVPTAAEILIRFERLKATTEQQSSMLKRPNDEDALSSECLSPDLSPSPRKRSKAENDAGGDAGLVVVDGSNSPLGPPGGESGGKDSVAPVRDEEYYFEDGSVILLIDNVLFKVHASFLKGQSDTFKDMLNMPPADDAGEDPKGTSDEKPIVISKIKHTQFRNFMKIFYELPSAKPFSCADDKNNKDAWQNFKFYSDVARLSQRFGMADTEQWARSQLKCLTRIGAATLSSQAKGDDTLISYSLDTLVHQSYSRFSPFQRRPKLNAILLLPNRRPFRLKCCLAISNPESTQERPPFIWILVHPDFEPWSRSLGHRNIYQDRMAFFYAHCYLMPFPSSLKASLETPLFVKPVSAAAFSKILAGGSNTRPCLCKCHRAAFSAWGVVSGERYYEEVSSQDARTAFGILAALSNYRRAFFNQTDSSQCSQDCHQRIVNQLDQDINRLFARVAGYYREI</sequence>
<keyword evidence="2 5" id="KW-0647">Proteasome</keyword>
<dbReference type="InterPro" id="IPR011333">
    <property type="entry name" value="SKP1/BTB/POZ_sf"/>
</dbReference>